<dbReference type="Proteomes" id="UP001649381">
    <property type="component" value="Unassembled WGS sequence"/>
</dbReference>
<keyword evidence="2" id="KW-1185">Reference proteome</keyword>
<dbReference type="EMBL" id="JAKIJS010000001">
    <property type="protein sequence ID" value="MCF6139024.1"/>
    <property type="molecule type" value="Genomic_DNA"/>
</dbReference>
<accession>A0ABS9H218</accession>
<proteinExistence type="predicted"/>
<dbReference type="Pfam" id="PF10604">
    <property type="entry name" value="Polyketide_cyc2"/>
    <property type="match status" value="1"/>
</dbReference>
<protein>
    <submittedName>
        <fullName evidence="1">SRPBCC family protein</fullName>
    </submittedName>
</protein>
<organism evidence="1 2">
    <name type="scientific">Pseudalkalibacillus berkeleyi</name>
    <dbReference type="NCBI Taxonomy" id="1069813"/>
    <lineage>
        <taxon>Bacteria</taxon>
        <taxon>Bacillati</taxon>
        <taxon>Bacillota</taxon>
        <taxon>Bacilli</taxon>
        <taxon>Bacillales</taxon>
        <taxon>Fictibacillaceae</taxon>
        <taxon>Pseudalkalibacillus</taxon>
    </lineage>
</organism>
<reference evidence="1 2" key="1">
    <citation type="submission" date="2022-01" db="EMBL/GenBank/DDBJ databases">
        <title>Alkalihalobacillus sp. EGI L200015, a novel bacterium isolated from a salt lake sediment.</title>
        <authorList>
            <person name="Gao L."/>
            <person name="Fang B.-Z."/>
            <person name="Li W.-J."/>
        </authorList>
    </citation>
    <scope>NUCLEOTIDE SEQUENCE [LARGE SCALE GENOMIC DNA]</scope>
    <source>
        <strain evidence="1 2">KCTC 12718</strain>
    </source>
</reference>
<dbReference type="RefSeq" id="WP_236337649.1">
    <property type="nucleotide sequence ID" value="NZ_JAKIJS010000001.1"/>
</dbReference>
<sequence length="144" mass="16155">MIKINVSNTIHAPHDRVFSYISNFENNPKWQGGMVSARFTSEGPIGVGSTYEQVAKFLGKEITTTFKVVEYEENRKIKIESIKSTFPITVTRTVEPHKEGTLVSAIVEGDASKTFKVAQPLMKLMVKKSVKSDYKNLKKQLESA</sequence>
<dbReference type="Gene3D" id="3.30.530.20">
    <property type="match status" value="1"/>
</dbReference>
<evidence type="ECO:0000313" key="2">
    <source>
        <dbReference type="Proteomes" id="UP001649381"/>
    </source>
</evidence>
<dbReference type="SUPFAM" id="SSF55961">
    <property type="entry name" value="Bet v1-like"/>
    <property type="match status" value="1"/>
</dbReference>
<gene>
    <name evidence="1" type="ORF">L2716_14890</name>
</gene>
<name>A0ABS9H218_9BACL</name>
<dbReference type="InterPro" id="IPR019587">
    <property type="entry name" value="Polyketide_cyclase/dehydratase"/>
</dbReference>
<comment type="caution">
    <text evidence="1">The sequence shown here is derived from an EMBL/GenBank/DDBJ whole genome shotgun (WGS) entry which is preliminary data.</text>
</comment>
<evidence type="ECO:0000313" key="1">
    <source>
        <dbReference type="EMBL" id="MCF6139024.1"/>
    </source>
</evidence>
<dbReference type="InterPro" id="IPR023393">
    <property type="entry name" value="START-like_dom_sf"/>
</dbReference>
<dbReference type="CDD" id="cd08865">
    <property type="entry name" value="SRPBCC_10"/>
    <property type="match status" value="1"/>
</dbReference>